<evidence type="ECO:0000256" key="1">
    <source>
        <dbReference type="ARBA" id="ARBA00022574"/>
    </source>
</evidence>
<dbReference type="PANTHER" id="PTHR45903:SF1">
    <property type="entry name" value="GLUTAMATE-RICH WD REPEAT-CONTAINING PROTEIN 1"/>
    <property type="match status" value="1"/>
</dbReference>
<evidence type="ECO:0000259" key="6">
    <source>
        <dbReference type="Pfam" id="PF12265"/>
    </source>
</evidence>
<name>A0A2H9TLL7_9FUNG</name>
<dbReference type="InterPro" id="IPR036322">
    <property type="entry name" value="WD40_repeat_dom_sf"/>
</dbReference>
<keyword evidence="1 4" id="KW-0853">WD repeat</keyword>
<dbReference type="PANTHER" id="PTHR45903">
    <property type="entry name" value="GLUTAMATE-RICH WD REPEAT-CONTAINING PROTEIN 1"/>
    <property type="match status" value="1"/>
</dbReference>
<dbReference type="GO" id="GO:0042254">
    <property type="term" value="P:ribosome biogenesis"/>
    <property type="evidence" value="ECO:0007669"/>
    <property type="project" value="EnsemblFungi"/>
</dbReference>
<dbReference type="PRINTS" id="PR00320">
    <property type="entry name" value="GPROTEINBRPT"/>
</dbReference>
<dbReference type="Pfam" id="PF12265">
    <property type="entry name" value="CAF1C_H4-bd"/>
    <property type="match status" value="1"/>
</dbReference>
<evidence type="ECO:0000256" key="5">
    <source>
        <dbReference type="SAM" id="MobiDB-lite"/>
    </source>
</evidence>
<dbReference type="InterPro" id="IPR051972">
    <property type="entry name" value="Glutamate-rich_WD_repeat"/>
</dbReference>
<accession>A0A2H9TLL7</accession>
<evidence type="ECO:0000313" key="8">
    <source>
        <dbReference type="Proteomes" id="UP000240830"/>
    </source>
</evidence>
<evidence type="ECO:0000313" key="7">
    <source>
        <dbReference type="EMBL" id="PJF18540.1"/>
    </source>
</evidence>
<dbReference type="InterPro" id="IPR022052">
    <property type="entry name" value="Histone-bd_RBBP4-like_N"/>
</dbReference>
<dbReference type="STRING" id="1246581.A0A2H9TLL7"/>
<feature type="repeat" description="WD" evidence="4">
    <location>
        <begin position="457"/>
        <end position="499"/>
    </location>
</feature>
<dbReference type="EMBL" id="MTSL01000117">
    <property type="protein sequence ID" value="PJF18540.1"/>
    <property type="molecule type" value="Genomic_DNA"/>
</dbReference>
<dbReference type="PROSITE" id="PS50082">
    <property type="entry name" value="WD_REPEATS_2"/>
    <property type="match status" value="3"/>
</dbReference>
<dbReference type="GO" id="GO:0051082">
    <property type="term" value="F:unfolded protein binding"/>
    <property type="evidence" value="ECO:0007669"/>
    <property type="project" value="EnsemblFungi"/>
</dbReference>
<keyword evidence="2" id="KW-0677">Repeat</keyword>
<organism evidence="7 8">
    <name type="scientific">Paramicrosporidium saccamoebae</name>
    <dbReference type="NCBI Taxonomy" id="1246581"/>
    <lineage>
        <taxon>Eukaryota</taxon>
        <taxon>Fungi</taxon>
        <taxon>Fungi incertae sedis</taxon>
        <taxon>Cryptomycota</taxon>
        <taxon>Cryptomycota incertae sedis</taxon>
        <taxon>Paramicrosporidium</taxon>
    </lineage>
</organism>
<feature type="compositionally biased region" description="Acidic residues" evidence="5">
    <location>
        <begin position="213"/>
        <end position="233"/>
    </location>
</feature>
<dbReference type="InterPro" id="IPR020472">
    <property type="entry name" value="WD40_PAC1"/>
</dbReference>
<feature type="region of interest" description="Disordered" evidence="5">
    <location>
        <begin position="63"/>
        <end position="114"/>
    </location>
</feature>
<dbReference type="GO" id="GO:0005730">
    <property type="term" value="C:nucleolus"/>
    <property type="evidence" value="ECO:0007669"/>
    <property type="project" value="EnsemblFungi"/>
</dbReference>
<evidence type="ECO:0000256" key="3">
    <source>
        <dbReference type="ARBA" id="ARBA00040876"/>
    </source>
</evidence>
<feature type="domain" description="Histone-binding protein RBBP4-like N-terminal" evidence="6">
    <location>
        <begin position="139"/>
        <end position="206"/>
    </location>
</feature>
<proteinExistence type="predicted"/>
<dbReference type="PROSITE" id="PS50294">
    <property type="entry name" value="WD_REPEATS_REGION"/>
    <property type="match status" value="3"/>
</dbReference>
<dbReference type="OrthoDB" id="2161379at2759"/>
<gene>
    <name evidence="7" type="ORF">PSACC_01636</name>
</gene>
<reference evidence="7 8" key="1">
    <citation type="submission" date="2016-10" db="EMBL/GenBank/DDBJ databases">
        <title>The genome of Paramicrosporidium saccamoebae is the missing link in understanding Cryptomycota and Microsporidia evolution.</title>
        <authorList>
            <person name="Quandt C.A."/>
            <person name="Beaudet D."/>
            <person name="Corsaro D."/>
            <person name="Michel R."/>
            <person name="Corradi N."/>
            <person name="James T."/>
        </authorList>
    </citation>
    <scope>NUCLEOTIDE SEQUENCE [LARGE SCALE GENOMIC DNA]</scope>
    <source>
        <strain evidence="7 8">KSL3</strain>
    </source>
</reference>
<comment type="caution">
    <text evidence="7">The sequence shown here is derived from an EMBL/GenBank/DDBJ whole genome shotgun (WGS) entry which is preliminary data.</text>
</comment>
<dbReference type="InterPro" id="IPR001680">
    <property type="entry name" value="WD40_rpt"/>
</dbReference>
<dbReference type="Gene3D" id="2.130.10.10">
    <property type="entry name" value="YVTN repeat-like/Quinoprotein amine dehydrogenase"/>
    <property type="match status" value="1"/>
</dbReference>
<protein>
    <recommendedName>
        <fullName evidence="3">Glutamate-rich WD repeat-containing protein 1</fullName>
    </recommendedName>
</protein>
<evidence type="ECO:0000256" key="4">
    <source>
        <dbReference type="PROSITE-ProRule" id="PRU00221"/>
    </source>
</evidence>
<dbReference type="SUPFAM" id="SSF50978">
    <property type="entry name" value="WD40 repeat-like"/>
    <property type="match status" value="1"/>
</dbReference>
<feature type="region of interest" description="Disordered" evidence="5">
    <location>
        <begin position="207"/>
        <end position="243"/>
    </location>
</feature>
<keyword evidence="8" id="KW-1185">Reference proteome</keyword>
<sequence length="549" mass="60814">MIRIRYSRLPHSLENTDNIPPTFQDEHLLVVDWMAGSLPRINCLGQENSQIPNVMEFSDKVRGNPYSTTQPLDSGGRGVLKSMAGKKNKPKKTEDSLLTPPGSAVKTPATETDADTGAMQVDDEELKVYLPGMSLAEGEVLEVDPSAYVMLHELNAEWPCLSFDIVRDGGAEERTAFPMEGCLVTGTQADRRNKNQLMMLRYTNLHKTQVKDETEEDNEMDSEESEEEEEEEEGSTKKDPRHYCIAIPHDGGVNRVRSKNVVSADGGLQNVLAASWSDTGRVHIWDLQSAYNELYAISPDTPSTMLKRTVNPAFSVTKHKTEGFALSWGPLVSGRLVSGDCNGQICLTEASLDRIETVGETFRGHSGSVEDLQWSPSEATVFASSSVDRTVRIWDIRLPRHQSALSATVHDSDVNVLSWNRHATHMIATGADDGSFATWDLRRWAPNSEGGDALSRFTWHRDAVTSIEWSPHDVSVLAVAGADDQLTIWDFEVEESSNEVLDGRTVPSQLLFIHQGQKEIKELHWHPQLSGVLVSTALSGFNIFKTISV</sequence>
<dbReference type="SMART" id="SM00320">
    <property type="entry name" value="WD40"/>
    <property type="match status" value="6"/>
</dbReference>
<dbReference type="Proteomes" id="UP000240830">
    <property type="component" value="Unassembled WGS sequence"/>
</dbReference>
<dbReference type="Pfam" id="PF00400">
    <property type="entry name" value="WD40"/>
    <property type="match status" value="2"/>
</dbReference>
<feature type="repeat" description="WD" evidence="4">
    <location>
        <begin position="362"/>
        <end position="397"/>
    </location>
</feature>
<dbReference type="InterPro" id="IPR015943">
    <property type="entry name" value="WD40/YVTN_repeat-like_dom_sf"/>
</dbReference>
<dbReference type="AlphaFoldDB" id="A0A2H9TLL7"/>
<feature type="repeat" description="WD" evidence="4">
    <location>
        <begin position="407"/>
        <end position="442"/>
    </location>
</feature>
<evidence type="ECO:0000256" key="2">
    <source>
        <dbReference type="ARBA" id="ARBA00022737"/>
    </source>
</evidence>